<evidence type="ECO:0000256" key="5">
    <source>
        <dbReference type="ARBA" id="ARBA00022801"/>
    </source>
</evidence>
<dbReference type="SUPFAM" id="SSF52540">
    <property type="entry name" value="P-loop containing nucleoside triphosphate hydrolases"/>
    <property type="match status" value="1"/>
</dbReference>
<dbReference type="InterPro" id="IPR004504">
    <property type="entry name" value="DNA_repair_RadA"/>
</dbReference>
<name>A0A1Y0HLB8_9BACT</name>
<keyword evidence="4 13" id="KW-0863">Zinc-finger</keyword>
<dbReference type="Pfam" id="PF18073">
    <property type="entry name" value="Zn_ribbon_LapB"/>
    <property type="match status" value="1"/>
</dbReference>
<dbReference type="PRINTS" id="PR01874">
    <property type="entry name" value="DNAREPAIRADA"/>
</dbReference>
<evidence type="ECO:0000256" key="3">
    <source>
        <dbReference type="ARBA" id="ARBA00022763"/>
    </source>
</evidence>
<evidence type="ECO:0000313" key="15">
    <source>
        <dbReference type="EMBL" id="ARU48386.1"/>
    </source>
</evidence>
<dbReference type="RefSeq" id="WP_087438352.1">
    <property type="nucleotide sequence ID" value="NZ_CP021416.1"/>
</dbReference>
<feature type="domain" description="RecA family profile 1" evidence="14">
    <location>
        <begin position="69"/>
        <end position="218"/>
    </location>
</feature>
<dbReference type="NCBIfam" id="TIGR00416">
    <property type="entry name" value="sms"/>
    <property type="match status" value="1"/>
</dbReference>
<keyword evidence="1 11" id="KW-0479">Metal-binding</keyword>
<evidence type="ECO:0000256" key="10">
    <source>
        <dbReference type="ARBA" id="ARBA00023204"/>
    </source>
</evidence>
<keyword evidence="8 11" id="KW-0346">Stress response</keyword>
<keyword evidence="2 11" id="KW-0547">Nucleotide-binding</keyword>
<dbReference type="InterPro" id="IPR027417">
    <property type="entry name" value="P-loop_NTPase"/>
</dbReference>
<organism evidence="15 16">
    <name type="scientific">Sulfurospirillum diekertiae</name>
    <dbReference type="NCBI Taxonomy" id="1854492"/>
    <lineage>
        <taxon>Bacteria</taxon>
        <taxon>Pseudomonadati</taxon>
        <taxon>Campylobacterota</taxon>
        <taxon>Epsilonproteobacteria</taxon>
        <taxon>Campylobacterales</taxon>
        <taxon>Sulfurospirillaceae</taxon>
        <taxon>Sulfurospirillum</taxon>
    </lineage>
</organism>
<dbReference type="AlphaFoldDB" id="A0A1Y0HLB8"/>
<dbReference type="Proteomes" id="UP000196005">
    <property type="component" value="Chromosome"/>
</dbReference>
<evidence type="ECO:0000256" key="4">
    <source>
        <dbReference type="ARBA" id="ARBA00022771"/>
    </source>
</evidence>
<dbReference type="Pfam" id="PF13481">
    <property type="entry name" value="AAA_25"/>
    <property type="match status" value="1"/>
</dbReference>
<keyword evidence="6 13" id="KW-0862">Zinc</keyword>
<accession>A0A1Y0HLB8</accession>
<evidence type="ECO:0000256" key="6">
    <source>
        <dbReference type="ARBA" id="ARBA00022833"/>
    </source>
</evidence>
<protein>
    <recommendedName>
        <fullName evidence="11 12">DNA repair protein RadA</fullName>
    </recommendedName>
</protein>
<dbReference type="GO" id="GO:0000725">
    <property type="term" value="P:recombinational repair"/>
    <property type="evidence" value="ECO:0007669"/>
    <property type="project" value="UniProtKB-UniRule"/>
</dbReference>
<comment type="function">
    <text evidence="13">DNA-dependent ATPase involved in processing of recombination intermediates, plays a role in repairing DNA breaks. Stimulates the branch migration of RecA-mediated strand transfer reactions, allowing the 3' invading strand to extend heteroduplex DNA faster. Binds ssDNA in the presence of ADP but not other nucleotides, has ATPase activity that is stimulated by ssDNA and various branched DNA structures, but inhibited by SSB. Does not have RecA's homology-searching function.</text>
</comment>
<evidence type="ECO:0000256" key="2">
    <source>
        <dbReference type="ARBA" id="ARBA00022741"/>
    </source>
</evidence>
<dbReference type="KEGG" id="suls:Sdiek1_1220"/>
<dbReference type="InterPro" id="IPR020568">
    <property type="entry name" value="Ribosomal_Su5_D2-typ_SF"/>
</dbReference>
<dbReference type="InterPro" id="IPR014721">
    <property type="entry name" value="Ribsml_uS5_D2-typ_fold_subgr"/>
</dbReference>
<dbReference type="InterPro" id="IPR041166">
    <property type="entry name" value="Rubredoxin_2"/>
</dbReference>
<dbReference type="EMBL" id="CP021416">
    <property type="protein sequence ID" value="ARU48386.1"/>
    <property type="molecule type" value="Genomic_DNA"/>
</dbReference>
<evidence type="ECO:0000256" key="11">
    <source>
        <dbReference type="HAMAP-Rule" id="MF_01498"/>
    </source>
</evidence>
<sequence length="451" mass="49942">MAKKQILFECQACGHQSAKWLGKCPNCGAWDEYIELSDKQIEVLKEINSKPITHTQSSAIPITEVSFEQVERYSSGDRELDLVLGGGIVQGSLTLIGGSPGVGKSTLLLKIAGNLAKEGKKVLYVSGEESSSQIKLRANRVDSNYPNLYLLSEIRLDTIFKELEQHSFEVLIIDSIQTIYSEKVASAPGSVSQVREITFELMRYGKDKNIAIFIIGHITKEGSIAGPRVLEHMVDTVLYFEGDSSRELRLLRGFKNRFGTTSEVGIFEMTKAGLVSAKDISKKFFTRGKAQAGSAITVLMEGSRPIVLEVQALVSDSGYPNPKRSATGYELNRLTMLLALLERKLDLPFNQYDVYINIAGGIKISETSADLAIIAAIISSYRNRPISKDTIFIGEVSLIGDVRDIFNLDLRLKEAKSQQFEKAVVPSLPLEKIEGIKCYNIDEVSKLIEWM</sequence>
<reference evidence="16" key="1">
    <citation type="submission" date="2017-05" db="EMBL/GenBank/DDBJ databases">
        <title>Dechlorination kinetics govern the competition between two new strains of the genus Sulfurospirillum.</title>
        <authorList>
            <person name="Buttet G.F."/>
            <person name="Murray A.M."/>
            <person name="Goris T."/>
            <person name="Burion M."/>
            <person name="Lin B."/>
            <person name="Rolle M."/>
            <person name="Maillard J."/>
        </authorList>
    </citation>
    <scope>NUCLEOTIDE SEQUENCE [LARGE SCALE GENOMIC DNA]</scope>
    <source>
        <strain evidence="16">SL2-1</strain>
    </source>
</reference>
<dbReference type="SUPFAM" id="SSF54211">
    <property type="entry name" value="Ribosomal protein S5 domain 2-like"/>
    <property type="match status" value="1"/>
</dbReference>
<evidence type="ECO:0000313" key="16">
    <source>
        <dbReference type="Proteomes" id="UP000196005"/>
    </source>
</evidence>
<dbReference type="CDD" id="cd01121">
    <property type="entry name" value="RadA_SMS_N"/>
    <property type="match status" value="1"/>
</dbReference>
<feature type="binding site" evidence="11">
    <location>
        <begin position="98"/>
        <end position="105"/>
    </location>
    <ligand>
        <name>ATP</name>
        <dbReference type="ChEBI" id="CHEBI:30616"/>
    </ligand>
</feature>
<dbReference type="GO" id="GO:0016787">
    <property type="term" value="F:hydrolase activity"/>
    <property type="evidence" value="ECO:0007669"/>
    <property type="project" value="UniProtKB-KW"/>
</dbReference>
<keyword evidence="10 11" id="KW-0234">DNA repair</keyword>
<dbReference type="PROSITE" id="PS50162">
    <property type="entry name" value="RECA_2"/>
    <property type="match status" value="1"/>
</dbReference>
<dbReference type="Pfam" id="PF13541">
    <property type="entry name" value="ChlI"/>
    <property type="match status" value="1"/>
</dbReference>
<evidence type="ECO:0000256" key="7">
    <source>
        <dbReference type="ARBA" id="ARBA00022840"/>
    </source>
</evidence>
<dbReference type="OrthoDB" id="9803906at2"/>
<evidence type="ECO:0000256" key="8">
    <source>
        <dbReference type="ARBA" id="ARBA00023016"/>
    </source>
</evidence>
<comment type="function">
    <text evidence="11">Plays a role in repairing double-strand DNA breaks, probably involving stabilizing or processing branched DNA or blocked replication forks.</text>
</comment>
<dbReference type="GO" id="GO:0003684">
    <property type="term" value="F:damaged DNA binding"/>
    <property type="evidence" value="ECO:0007669"/>
    <property type="project" value="InterPro"/>
</dbReference>
<keyword evidence="3 11" id="KW-0227">DNA damage</keyword>
<keyword evidence="9 11" id="KW-0238">DNA-binding</keyword>
<dbReference type="InterPro" id="IPR020588">
    <property type="entry name" value="RecA_ATP-bd"/>
</dbReference>
<dbReference type="FunFam" id="3.40.50.300:FF:000050">
    <property type="entry name" value="DNA repair protein RadA"/>
    <property type="match status" value="1"/>
</dbReference>
<evidence type="ECO:0000256" key="13">
    <source>
        <dbReference type="RuleBase" id="RU003555"/>
    </source>
</evidence>
<evidence type="ECO:0000256" key="12">
    <source>
        <dbReference type="NCBIfam" id="TIGR00416"/>
    </source>
</evidence>
<evidence type="ECO:0000256" key="9">
    <source>
        <dbReference type="ARBA" id="ARBA00023125"/>
    </source>
</evidence>
<dbReference type="HAMAP" id="MF_01498">
    <property type="entry name" value="RadA_bact"/>
    <property type="match status" value="1"/>
</dbReference>
<dbReference type="Gene3D" id="3.30.230.10">
    <property type="match status" value="1"/>
</dbReference>
<keyword evidence="5 15" id="KW-0378">Hydrolase</keyword>
<dbReference type="PANTHER" id="PTHR32472:SF10">
    <property type="entry name" value="DNA REPAIR PROTEIN RADA-LIKE PROTEIN"/>
    <property type="match status" value="1"/>
</dbReference>
<comment type="domain">
    <text evidence="11">The middle region has homology to RecA with ATPase motifs including the RadA KNRFG motif, while the C-terminus is homologous to Lon protease.</text>
</comment>
<dbReference type="GO" id="GO:0008270">
    <property type="term" value="F:zinc ion binding"/>
    <property type="evidence" value="ECO:0007669"/>
    <property type="project" value="UniProtKB-KW"/>
</dbReference>
<evidence type="ECO:0000256" key="1">
    <source>
        <dbReference type="ARBA" id="ARBA00022723"/>
    </source>
</evidence>
<dbReference type="Gene3D" id="3.40.50.300">
    <property type="entry name" value="P-loop containing nucleotide triphosphate hydrolases"/>
    <property type="match status" value="1"/>
</dbReference>
<evidence type="ECO:0000259" key="14">
    <source>
        <dbReference type="PROSITE" id="PS50162"/>
    </source>
</evidence>
<gene>
    <name evidence="11" type="primary">radA</name>
    <name evidence="15" type="ORF">Sdiek1_1220</name>
</gene>
<dbReference type="InterPro" id="IPR003593">
    <property type="entry name" value="AAA+_ATPase"/>
</dbReference>
<dbReference type="GO" id="GO:0005829">
    <property type="term" value="C:cytosol"/>
    <property type="evidence" value="ECO:0007669"/>
    <property type="project" value="TreeGrafter"/>
</dbReference>
<dbReference type="PANTHER" id="PTHR32472">
    <property type="entry name" value="DNA REPAIR PROTEIN RADA"/>
    <property type="match status" value="1"/>
</dbReference>
<dbReference type="GO" id="GO:0140664">
    <property type="term" value="F:ATP-dependent DNA damage sensor activity"/>
    <property type="evidence" value="ECO:0007669"/>
    <property type="project" value="InterPro"/>
</dbReference>
<proteinExistence type="inferred from homology"/>
<feature type="region of interest" description="Lon-protease-like" evidence="11">
    <location>
        <begin position="353"/>
        <end position="451"/>
    </location>
</feature>
<dbReference type="GO" id="GO:0005524">
    <property type="term" value="F:ATP binding"/>
    <property type="evidence" value="ECO:0007669"/>
    <property type="project" value="UniProtKB-UniRule"/>
</dbReference>
<feature type="short sequence motif" description="RadA KNRFG motif" evidence="11">
    <location>
        <begin position="255"/>
        <end position="259"/>
    </location>
</feature>
<keyword evidence="16" id="KW-1185">Reference proteome</keyword>
<keyword evidence="7 11" id="KW-0067">ATP-binding</keyword>
<comment type="similarity">
    <text evidence="11 13">Belongs to the RecA family. RadA subfamily.</text>
</comment>
<dbReference type="SMART" id="SM00382">
    <property type="entry name" value="AAA"/>
    <property type="match status" value="1"/>
</dbReference>